<evidence type="ECO:0008006" key="3">
    <source>
        <dbReference type="Google" id="ProtNLM"/>
    </source>
</evidence>
<dbReference type="RefSeq" id="WP_130923397.1">
    <property type="nucleotide sequence ID" value="NZ_JAANOM010000003.1"/>
</dbReference>
<comment type="caution">
    <text evidence="1">The sequence shown here is derived from an EMBL/GenBank/DDBJ whole genome shotgun (WGS) entry which is preliminary data.</text>
</comment>
<organism evidence="1 2">
    <name type="scientific">Aquirufa antheringensis</name>
    <dbReference type="NCBI Taxonomy" id="2516559"/>
    <lineage>
        <taxon>Bacteria</taxon>
        <taxon>Pseudomonadati</taxon>
        <taxon>Bacteroidota</taxon>
        <taxon>Cytophagia</taxon>
        <taxon>Cytophagales</taxon>
        <taxon>Flectobacillaceae</taxon>
        <taxon>Aquirufa</taxon>
    </lineage>
</organism>
<dbReference type="AlphaFoldDB" id="A0A4Q9BCA2"/>
<keyword evidence="2" id="KW-1185">Reference proteome</keyword>
<dbReference type="EMBL" id="SEWY01000003">
    <property type="protein sequence ID" value="TBH73291.1"/>
    <property type="molecule type" value="Genomic_DNA"/>
</dbReference>
<protein>
    <recommendedName>
        <fullName evidence="3">Carboxypeptidase-like regulatory domain-containing protein</fullName>
    </recommendedName>
</protein>
<evidence type="ECO:0000313" key="2">
    <source>
        <dbReference type="Proteomes" id="UP000293583"/>
    </source>
</evidence>
<dbReference type="Pfam" id="PF18939">
    <property type="entry name" value="DUF5686"/>
    <property type="match status" value="1"/>
</dbReference>
<proteinExistence type="predicted"/>
<accession>A0A4Q9BCA2</accession>
<dbReference type="Proteomes" id="UP000293583">
    <property type="component" value="Unassembled WGS sequence"/>
</dbReference>
<sequence>MKILLLIGCFFHFDPNESQAQSLTPASILDRALSSAEEHGKSIGSFKMRVKVQEKARFNQVIGIARKRLVAKEGIQMGQWYGNQTISEVQVGHLNQLIHGIESVQTFHKKYTKPTLFLWPDFYQDYVGTSCVSPLSYQAKSYYHFNFKGDTLVEGKACYQFQVVPKIRRDRLFKGTLTLDEAGWMVRFEGAVFADAIDYSFDLQNQNFQGKWIPKKGQIRLLAGLLGSDGEYVWDQETIGKPSEWKFEASLFEEPKNAKETLNISAVAFDETYANQFLTNLHGSLLRKWKQRPTSNLVMIDSVYYKTAETNIGLDPAFFTEVPGMKNREVVIDSFKVTPFNPSQLILSKSFYFGEFKRDYYPFEIYYKSPVFDSNFNTVEGFVANTALVFRKRWSRYHMLEAEVLGRRAFGINRNSGLVRLRYRGDSFDLTVTNGDFVAQYNPENTISPEMNSLSTLLLKNNQMKIYRSKFTSLNFTKRFSARFFLKSLIEYSERSQMDNTTDYYWINFLNRDFKPNNPTNSEYTQEGFATHQSFITQLQVGFRPFLTQSYRANTRLTDWGSSPLLLAKYRAGWKDVGGSLTDFNQVELSYLHNIEVNPWIKMGLLINAGTFIGNKPAYFIDFKHYNGSLNLIQAGEMLASERLVGYYQNFTSGTNQRLNVNHYANSTAGAYVEALSFFQFSNLWLKPLLGMKKLYVKEVLIANANYVQNQNLLYNEVGYGLDGVFKIFRLEAIANFINGQFSYIGFRININSRIRIGNIPE</sequence>
<dbReference type="InterPro" id="IPR043741">
    <property type="entry name" value="DUF5686"/>
</dbReference>
<dbReference type="OrthoDB" id="983143at2"/>
<evidence type="ECO:0000313" key="1">
    <source>
        <dbReference type="EMBL" id="TBH73291.1"/>
    </source>
</evidence>
<name>A0A4Q9BCA2_9BACT</name>
<reference evidence="1 2" key="1">
    <citation type="submission" date="2019-02" db="EMBL/GenBank/DDBJ databases">
        <title>Genome of a new Bacteroidetes strain.</title>
        <authorList>
            <person name="Pitt A."/>
        </authorList>
    </citation>
    <scope>NUCLEOTIDE SEQUENCE [LARGE SCALE GENOMIC DNA]</scope>
    <source>
        <strain evidence="1 2">103A-SOEBACH</strain>
    </source>
</reference>
<gene>
    <name evidence="1" type="ORF">EWU20_07930</name>
</gene>